<organism evidence="1 2">
    <name type="scientific">Pseudomonas cuatrocienegasensis</name>
    <dbReference type="NCBI Taxonomy" id="543360"/>
    <lineage>
        <taxon>Bacteria</taxon>
        <taxon>Pseudomonadati</taxon>
        <taxon>Pseudomonadota</taxon>
        <taxon>Gammaproteobacteria</taxon>
        <taxon>Pseudomonadales</taxon>
        <taxon>Pseudomonadaceae</taxon>
        <taxon>Pseudomonas</taxon>
    </lineage>
</organism>
<sequence length="96" mass="10605">MRTIERRRASVGQGLVINMQNELMNKMRATVAALPLANLVEAFELTNAKQGEEVPVVRGVLMDALEARDAAAFEAWMDCTDPALMDLPSRFFTAAH</sequence>
<dbReference type="EMBL" id="FOFP01000028">
    <property type="protein sequence ID" value="SER41699.1"/>
    <property type="molecule type" value="Genomic_DNA"/>
</dbReference>
<proteinExistence type="predicted"/>
<name>A0ABY1BR45_9PSED</name>
<keyword evidence="2" id="KW-1185">Reference proteome</keyword>
<accession>A0ABY1BR45</accession>
<evidence type="ECO:0000313" key="1">
    <source>
        <dbReference type="EMBL" id="SER41699.1"/>
    </source>
</evidence>
<gene>
    <name evidence="1" type="ORF">SAMN05216600_12846</name>
</gene>
<reference evidence="1 2" key="1">
    <citation type="submission" date="2016-10" db="EMBL/GenBank/DDBJ databases">
        <authorList>
            <person name="Varghese N."/>
            <person name="Submissions S."/>
        </authorList>
    </citation>
    <scope>NUCLEOTIDE SEQUENCE [LARGE SCALE GENOMIC DNA]</scope>
    <source>
        <strain evidence="1 2">CIP 109853</strain>
    </source>
</reference>
<evidence type="ECO:0000313" key="2">
    <source>
        <dbReference type="Proteomes" id="UP000198512"/>
    </source>
</evidence>
<protein>
    <submittedName>
        <fullName evidence="1">Uncharacterized protein</fullName>
    </submittedName>
</protein>
<dbReference type="RefSeq" id="WP_069521962.1">
    <property type="nucleotide sequence ID" value="NZ_FOFP01000028.1"/>
</dbReference>
<dbReference type="Proteomes" id="UP000198512">
    <property type="component" value="Unassembled WGS sequence"/>
</dbReference>
<comment type="caution">
    <text evidence="1">The sequence shown here is derived from an EMBL/GenBank/DDBJ whole genome shotgun (WGS) entry which is preliminary data.</text>
</comment>